<feature type="transmembrane region" description="Helical" evidence="6">
    <location>
        <begin position="112"/>
        <end position="133"/>
    </location>
</feature>
<reference evidence="8 9" key="2">
    <citation type="submission" date="2013-04" db="EMBL/GenBank/DDBJ databases">
        <title>The Genome Sequence of Bilophila wadsworthia 3_1_6.</title>
        <authorList>
            <consortium name="The Broad Institute Genomics Platform"/>
            <person name="Earl A."/>
            <person name="Ward D."/>
            <person name="Feldgarden M."/>
            <person name="Gevers D."/>
            <person name="Sibley C."/>
            <person name="Strauss J."/>
            <person name="Allen-Vercoe E."/>
            <person name="Walker B."/>
            <person name="Young S."/>
            <person name="Zeng Q."/>
            <person name="Gargeya S."/>
            <person name="Fitzgerald M."/>
            <person name="Haas B."/>
            <person name="Abouelleil A."/>
            <person name="Allen A.W."/>
            <person name="Alvarado L."/>
            <person name="Arachchi H.M."/>
            <person name="Berlin A.M."/>
            <person name="Chapman S.B."/>
            <person name="Gainer-Dewar J."/>
            <person name="Goldberg J."/>
            <person name="Griggs A."/>
            <person name="Gujja S."/>
            <person name="Hansen M."/>
            <person name="Howarth C."/>
            <person name="Imamovic A."/>
            <person name="Ireland A."/>
            <person name="Larimer J."/>
            <person name="McCowan C."/>
            <person name="Murphy C."/>
            <person name="Pearson M."/>
            <person name="Poon T.W."/>
            <person name="Priest M."/>
            <person name="Roberts A."/>
            <person name="Saif S."/>
            <person name="Shea T."/>
            <person name="Sisk P."/>
            <person name="Sykes S."/>
            <person name="Wortman J."/>
            <person name="Nusbaum C."/>
            <person name="Birren B."/>
        </authorList>
    </citation>
    <scope>NUCLEOTIDE SEQUENCE [LARGE SCALE GENOMIC DNA]</scope>
    <source>
        <strain evidence="8 9">3_1_6</strain>
    </source>
</reference>
<dbReference type="GO" id="GO:0005886">
    <property type="term" value="C:plasma membrane"/>
    <property type="evidence" value="ECO:0007669"/>
    <property type="project" value="UniProtKB-SubCell"/>
</dbReference>
<evidence type="ECO:0000256" key="3">
    <source>
        <dbReference type="ARBA" id="ARBA00022692"/>
    </source>
</evidence>
<dbReference type="OrthoDB" id="5401948at2"/>
<feature type="transmembrane region" description="Helical" evidence="6">
    <location>
        <begin position="87"/>
        <end position="106"/>
    </location>
</feature>
<dbReference type="PANTHER" id="PTHR33545:SF5">
    <property type="entry name" value="UPF0750 MEMBRANE PROTEIN YITT"/>
    <property type="match status" value="1"/>
</dbReference>
<evidence type="ECO:0000313" key="9">
    <source>
        <dbReference type="Proteomes" id="UP000006034"/>
    </source>
</evidence>
<evidence type="ECO:0000256" key="6">
    <source>
        <dbReference type="SAM" id="Phobius"/>
    </source>
</evidence>
<organism evidence="8 9">
    <name type="scientific">Bilophila wadsworthia (strain 3_1_6)</name>
    <dbReference type="NCBI Taxonomy" id="563192"/>
    <lineage>
        <taxon>Bacteria</taxon>
        <taxon>Pseudomonadati</taxon>
        <taxon>Thermodesulfobacteriota</taxon>
        <taxon>Desulfovibrionia</taxon>
        <taxon>Desulfovibrionales</taxon>
        <taxon>Desulfovibrionaceae</taxon>
        <taxon>Bilophila</taxon>
    </lineage>
</organism>
<feature type="transmembrane region" description="Helical" evidence="6">
    <location>
        <begin position="154"/>
        <end position="173"/>
    </location>
</feature>
<evidence type="ECO:0000256" key="4">
    <source>
        <dbReference type="ARBA" id="ARBA00022989"/>
    </source>
</evidence>
<keyword evidence="2" id="KW-1003">Cell membrane</keyword>
<keyword evidence="4 6" id="KW-1133">Transmembrane helix</keyword>
<dbReference type="AlphaFoldDB" id="E5YBB2"/>
<dbReference type="PROSITE" id="PS51257">
    <property type="entry name" value="PROKAR_LIPOPROTEIN"/>
    <property type="match status" value="1"/>
</dbReference>
<feature type="transmembrane region" description="Helical" evidence="6">
    <location>
        <begin position="12"/>
        <end position="31"/>
    </location>
</feature>
<dbReference type="Proteomes" id="UP000006034">
    <property type="component" value="Unassembled WGS sequence"/>
</dbReference>
<keyword evidence="5 6" id="KW-0472">Membrane</keyword>
<proteinExistence type="predicted"/>
<dbReference type="Pfam" id="PF10035">
    <property type="entry name" value="DUF2179"/>
    <property type="match status" value="1"/>
</dbReference>
<name>E5YBB2_BILW3</name>
<dbReference type="HOGENOM" id="CLU_063199_1_1_7"/>
<dbReference type="InterPro" id="IPR051461">
    <property type="entry name" value="UPF0750_membrane"/>
</dbReference>
<feature type="transmembrane region" description="Helical" evidence="6">
    <location>
        <begin position="179"/>
        <end position="199"/>
    </location>
</feature>
<evidence type="ECO:0000256" key="2">
    <source>
        <dbReference type="ARBA" id="ARBA00022475"/>
    </source>
</evidence>
<dbReference type="PIRSF" id="PIRSF006483">
    <property type="entry name" value="Membrane_protein_YitT"/>
    <property type="match status" value="1"/>
</dbReference>
<reference evidence="8 9" key="1">
    <citation type="submission" date="2010-10" db="EMBL/GenBank/DDBJ databases">
        <authorList>
            <consortium name="The Broad Institute Genome Sequencing Platform"/>
            <person name="Ward D."/>
            <person name="Earl A."/>
            <person name="Feldgarden M."/>
            <person name="Young S.K."/>
            <person name="Gargeya S."/>
            <person name="Zeng Q."/>
            <person name="Alvarado L."/>
            <person name="Berlin A."/>
            <person name="Bochicchio J."/>
            <person name="Chapman S.B."/>
            <person name="Chen Z."/>
            <person name="Freedman E."/>
            <person name="Gellesch M."/>
            <person name="Goldberg J."/>
            <person name="Griggs A."/>
            <person name="Gujja S."/>
            <person name="Heilman E."/>
            <person name="Heiman D."/>
            <person name="Howarth C."/>
            <person name="Mehta T."/>
            <person name="Neiman D."/>
            <person name="Pearson M."/>
            <person name="Roberts A."/>
            <person name="Saif S."/>
            <person name="Shea T."/>
            <person name="Shenoy N."/>
            <person name="Sisk P."/>
            <person name="Stolte C."/>
            <person name="Sykes S."/>
            <person name="White J."/>
            <person name="Yandava C."/>
            <person name="Allen-Vercoe E."/>
            <person name="Sibley C."/>
            <person name="Ambrose C.E."/>
            <person name="Strauss J."/>
            <person name="Daigneault M."/>
            <person name="Haas B."/>
            <person name="Nusbaum C."/>
            <person name="Birren B."/>
        </authorList>
    </citation>
    <scope>NUCLEOTIDE SEQUENCE [LARGE SCALE GENOMIC DNA]</scope>
    <source>
        <strain evidence="8 9">3_1_6</strain>
    </source>
</reference>
<accession>E5YBB2</accession>
<dbReference type="CDD" id="cd16380">
    <property type="entry name" value="YitT_C"/>
    <property type="match status" value="1"/>
</dbReference>
<feature type="domain" description="DUF2179" evidence="7">
    <location>
        <begin position="225"/>
        <end position="279"/>
    </location>
</feature>
<dbReference type="EMBL" id="ADCP02000001">
    <property type="protein sequence ID" value="EFV42719.1"/>
    <property type="molecule type" value="Genomic_DNA"/>
</dbReference>
<dbReference type="InterPro" id="IPR019264">
    <property type="entry name" value="DUF2179"/>
</dbReference>
<dbReference type="PANTHER" id="PTHR33545">
    <property type="entry name" value="UPF0750 MEMBRANE PROTEIN YITT-RELATED"/>
    <property type="match status" value="1"/>
</dbReference>
<evidence type="ECO:0000256" key="1">
    <source>
        <dbReference type="ARBA" id="ARBA00004651"/>
    </source>
</evidence>
<comment type="caution">
    <text evidence="8">The sequence shown here is derived from an EMBL/GenBank/DDBJ whole genome shotgun (WGS) entry which is preliminary data.</text>
</comment>
<evidence type="ECO:0000256" key="5">
    <source>
        <dbReference type="ARBA" id="ARBA00023136"/>
    </source>
</evidence>
<dbReference type="InterPro" id="IPR003740">
    <property type="entry name" value="YitT"/>
</dbReference>
<feature type="transmembrane region" description="Helical" evidence="6">
    <location>
        <begin position="62"/>
        <end position="80"/>
    </location>
</feature>
<gene>
    <name evidence="8" type="ORF">HMPREF0179_03485</name>
</gene>
<keyword evidence="3 6" id="KW-0812">Transmembrane</keyword>
<keyword evidence="9" id="KW-1185">Reference proteome</keyword>
<dbReference type="RefSeq" id="WP_005030374.1">
    <property type="nucleotide sequence ID" value="NZ_KE150238.1"/>
</dbReference>
<dbReference type="STRING" id="563192.HMPREF0179_03485"/>
<evidence type="ECO:0000313" key="8">
    <source>
        <dbReference type="EMBL" id="EFV42719.1"/>
    </source>
</evidence>
<dbReference type="eggNOG" id="COG1284">
    <property type="taxonomic scope" value="Bacteria"/>
</dbReference>
<dbReference type="InterPro" id="IPR015867">
    <property type="entry name" value="N-reg_PII/ATP_PRibTrfase_C"/>
</dbReference>
<sequence>MVSTAVRTFARGIPWNLFLLTLGCGLFALGVKAVAIPHMLISGGVFGTALLINYMTETLSPAVWNVLLNIPIFIAGWLFVGRRFVLYSLYGLAVVSVATQYLDMTINITDPILASIAAGCICGLGLGIVLHSIGCDGGLTIISIALHKRYGISVGQFSLLYNITLFVLAFSMYNPDSMLYSLIMIFVYSKVMDYVSTIFNQRKMVLIISTQHAAIREDILTHLHRGATLLSGSGGFTGEQRPVLLTVVQNYQIRLLEELIFRHDKQAFVIIENTLNVLGKGFSCVKEYK</sequence>
<dbReference type="Pfam" id="PF02588">
    <property type="entry name" value="YitT_membrane"/>
    <property type="match status" value="1"/>
</dbReference>
<dbReference type="Gene3D" id="3.30.70.120">
    <property type="match status" value="1"/>
</dbReference>
<evidence type="ECO:0000259" key="7">
    <source>
        <dbReference type="Pfam" id="PF10035"/>
    </source>
</evidence>
<comment type="subcellular location">
    <subcellularLocation>
        <location evidence="1">Cell membrane</location>
        <topology evidence="1">Multi-pass membrane protein</topology>
    </subcellularLocation>
</comment>
<dbReference type="GeneID" id="78084974"/>
<protein>
    <recommendedName>
        <fullName evidence="7">DUF2179 domain-containing protein</fullName>
    </recommendedName>
</protein>